<comment type="similarity">
    <text evidence="1 8">Belongs to the SOS response-associated peptidase family.</text>
</comment>
<comment type="caution">
    <text evidence="9">The sequence shown here is derived from an EMBL/GenBank/DDBJ whole genome shotgun (WGS) entry which is preliminary data.</text>
</comment>
<dbReference type="Pfam" id="PF02586">
    <property type="entry name" value="SRAP"/>
    <property type="match status" value="1"/>
</dbReference>
<proteinExistence type="inferred from homology"/>
<evidence type="ECO:0000256" key="3">
    <source>
        <dbReference type="ARBA" id="ARBA00022763"/>
    </source>
</evidence>
<keyword evidence="5" id="KW-0190">Covalent protein-DNA linkage</keyword>
<keyword evidence="4 8" id="KW-0378">Hydrolase</keyword>
<evidence type="ECO:0000256" key="5">
    <source>
        <dbReference type="ARBA" id="ARBA00023124"/>
    </source>
</evidence>
<dbReference type="EC" id="3.4.-.-" evidence="8"/>
<dbReference type="EMBL" id="QHCT01000011">
    <property type="protein sequence ID" value="RHX84769.1"/>
    <property type="molecule type" value="Genomic_DNA"/>
</dbReference>
<dbReference type="InterPro" id="IPR036590">
    <property type="entry name" value="SRAP-like"/>
</dbReference>
<dbReference type="PANTHER" id="PTHR13604:SF0">
    <property type="entry name" value="ABASIC SITE PROCESSING PROTEIN HMCES"/>
    <property type="match status" value="1"/>
</dbReference>
<dbReference type="PANTHER" id="PTHR13604">
    <property type="entry name" value="DC12-RELATED"/>
    <property type="match status" value="1"/>
</dbReference>
<sequence length="237" mass="27497">MCSRFAQSNRWSKANSFQFAKPINETRNRFNVVYTEGATIILKPDEDYTVEDAMFWLVSPWAESLEQAFKYTTANAKSETIFELRSFRDPIFQSRCIIPADAVFESIGKPGYKQPYALRLKNDEPFGMAGVSTIWKDPASNDKLRTFSIITVPANEIFSIYHEKKRMPVILPPEKYESWLDQKLKSRDEISRFFQSYDSNLMRAYPVSKLLLSQKSKLNTEECLKDISETEKSDSLF</sequence>
<evidence type="ECO:0000313" key="9">
    <source>
        <dbReference type="EMBL" id="RHX84769.1"/>
    </source>
</evidence>
<evidence type="ECO:0000256" key="1">
    <source>
        <dbReference type="ARBA" id="ARBA00008136"/>
    </source>
</evidence>
<dbReference type="InterPro" id="IPR003738">
    <property type="entry name" value="SRAP"/>
</dbReference>
<keyword evidence="2 8" id="KW-0645">Protease</keyword>
<evidence type="ECO:0000256" key="7">
    <source>
        <dbReference type="ARBA" id="ARBA00023239"/>
    </source>
</evidence>
<name>A0A396YNL8_9LEPT</name>
<dbReference type="GO" id="GO:0008233">
    <property type="term" value="F:peptidase activity"/>
    <property type="evidence" value="ECO:0007669"/>
    <property type="project" value="UniProtKB-KW"/>
</dbReference>
<protein>
    <recommendedName>
        <fullName evidence="8">Abasic site processing protein</fullName>
        <ecNumber evidence="8">3.4.-.-</ecNumber>
    </recommendedName>
</protein>
<evidence type="ECO:0000313" key="10">
    <source>
        <dbReference type="Proteomes" id="UP000265798"/>
    </source>
</evidence>
<reference evidence="10" key="1">
    <citation type="submission" date="2018-05" db="EMBL/GenBank/DDBJ databases">
        <title>Leptospira yasudae sp. nov. and Leptospira stimsonii sp. nov., two pathogenic species of the genus Leptospira isolated from environmental sources.</title>
        <authorList>
            <person name="Casanovas-Massana A."/>
            <person name="Hamond C."/>
            <person name="Santos L.A."/>
            <person name="Hacker K.P."/>
            <person name="Balassiano I."/>
            <person name="Medeiros M.A."/>
            <person name="Reis M.G."/>
            <person name="Ko A.I."/>
            <person name="Wunder E.A."/>
        </authorList>
    </citation>
    <scope>NUCLEOTIDE SEQUENCE [LARGE SCALE GENOMIC DNA]</scope>
    <source>
        <strain evidence="10">Yale</strain>
    </source>
</reference>
<keyword evidence="6" id="KW-0238">DNA-binding</keyword>
<organism evidence="9 10">
    <name type="scientific">Leptospira stimsonii</name>
    <dbReference type="NCBI Taxonomy" id="2202203"/>
    <lineage>
        <taxon>Bacteria</taxon>
        <taxon>Pseudomonadati</taxon>
        <taxon>Spirochaetota</taxon>
        <taxon>Spirochaetia</taxon>
        <taxon>Leptospirales</taxon>
        <taxon>Leptospiraceae</taxon>
        <taxon>Leptospira</taxon>
    </lineage>
</organism>
<dbReference type="GO" id="GO:0106300">
    <property type="term" value="P:protein-DNA covalent cross-linking repair"/>
    <property type="evidence" value="ECO:0007669"/>
    <property type="project" value="InterPro"/>
</dbReference>
<dbReference type="SUPFAM" id="SSF143081">
    <property type="entry name" value="BB1717-like"/>
    <property type="match status" value="1"/>
</dbReference>
<dbReference type="Proteomes" id="UP000265798">
    <property type="component" value="Unassembled WGS sequence"/>
</dbReference>
<dbReference type="GO" id="GO:0016829">
    <property type="term" value="F:lyase activity"/>
    <property type="evidence" value="ECO:0007669"/>
    <property type="project" value="UniProtKB-KW"/>
</dbReference>
<accession>A0A396YNL8</accession>
<dbReference type="RefSeq" id="WP_118970738.1">
    <property type="nucleotide sequence ID" value="NZ_QHCT01000011.1"/>
</dbReference>
<evidence type="ECO:0000256" key="6">
    <source>
        <dbReference type="ARBA" id="ARBA00023125"/>
    </source>
</evidence>
<evidence type="ECO:0000256" key="8">
    <source>
        <dbReference type="RuleBase" id="RU364100"/>
    </source>
</evidence>
<keyword evidence="3" id="KW-0227">DNA damage</keyword>
<dbReference type="AlphaFoldDB" id="A0A396YNL8"/>
<dbReference type="GO" id="GO:0003697">
    <property type="term" value="F:single-stranded DNA binding"/>
    <property type="evidence" value="ECO:0007669"/>
    <property type="project" value="InterPro"/>
</dbReference>
<evidence type="ECO:0000256" key="4">
    <source>
        <dbReference type="ARBA" id="ARBA00022801"/>
    </source>
</evidence>
<gene>
    <name evidence="9" type="ORF">DLM75_22335</name>
</gene>
<evidence type="ECO:0000256" key="2">
    <source>
        <dbReference type="ARBA" id="ARBA00022670"/>
    </source>
</evidence>
<dbReference type="OrthoDB" id="9782620at2"/>
<dbReference type="GO" id="GO:0006508">
    <property type="term" value="P:proteolysis"/>
    <property type="evidence" value="ECO:0007669"/>
    <property type="project" value="UniProtKB-KW"/>
</dbReference>
<keyword evidence="7" id="KW-0456">Lyase</keyword>
<dbReference type="Gene3D" id="3.90.1680.10">
    <property type="entry name" value="SOS response associated peptidase-like"/>
    <property type="match status" value="1"/>
</dbReference>